<feature type="compositionally biased region" description="Basic and acidic residues" evidence="11">
    <location>
        <begin position="120"/>
        <end position="131"/>
    </location>
</feature>
<dbReference type="AlphaFoldDB" id="A0A080Z0E1"/>
<feature type="domain" description="DOT1" evidence="12">
    <location>
        <begin position="196"/>
        <end position="341"/>
    </location>
</feature>
<gene>
    <name evidence="13" type="ORF">F444_21665</name>
</gene>
<evidence type="ECO:0000256" key="2">
    <source>
        <dbReference type="ARBA" id="ARBA00012190"/>
    </source>
</evidence>
<dbReference type="OrthoDB" id="127779at2759"/>
<feature type="compositionally biased region" description="Gly residues" evidence="11">
    <location>
        <begin position="133"/>
        <end position="153"/>
    </location>
</feature>
<comment type="catalytic activity">
    <reaction evidence="10">
        <text>L-lysyl(79)-[histone H3] + 3 S-adenosyl-L-methionine = N(6),N(6),N(6)-trimethyl-L-lysyl(79)-[histone H3] + 3 S-adenosyl-L-homocysteine + 3 H(+)</text>
        <dbReference type="Rhea" id="RHEA:60328"/>
        <dbReference type="Rhea" id="RHEA-COMP:15549"/>
        <dbReference type="Rhea" id="RHEA-COMP:15552"/>
        <dbReference type="ChEBI" id="CHEBI:15378"/>
        <dbReference type="ChEBI" id="CHEBI:29969"/>
        <dbReference type="ChEBI" id="CHEBI:57856"/>
        <dbReference type="ChEBI" id="CHEBI:59789"/>
        <dbReference type="ChEBI" id="CHEBI:61961"/>
        <dbReference type="EC" id="2.1.1.360"/>
    </reaction>
</comment>
<evidence type="ECO:0000259" key="12">
    <source>
        <dbReference type="Pfam" id="PF08123"/>
    </source>
</evidence>
<dbReference type="InterPro" id="IPR025789">
    <property type="entry name" value="DOT1_dom"/>
</dbReference>
<organism evidence="13 14">
    <name type="scientific">Phytophthora nicotianae P1976</name>
    <dbReference type="NCBI Taxonomy" id="1317066"/>
    <lineage>
        <taxon>Eukaryota</taxon>
        <taxon>Sar</taxon>
        <taxon>Stramenopiles</taxon>
        <taxon>Oomycota</taxon>
        <taxon>Peronosporomycetes</taxon>
        <taxon>Peronosporales</taxon>
        <taxon>Peronosporaceae</taxon>
        <taxon>Phytophthora</taxon>
    </lineage>
</organism>
<evidence type="ECO:0000256" key="5">
    <source>
        <dbReference type="ARBA" id="ARBA00022679"/>
    </source>
</evidence>
<name>A0A080Z0E1_PHYNI</name>
<dbReference type="GO" id="GO:0006281">
    <property type="term" value="P:DNA repair"/>
    <property type="evidence" value="ECO:0007669"/>
    <property type="project" value="TreeGrafter"/>
</dbReference>
<keyword evidence="8" id="KW-0539">Nucleus</keyword>
<comment type="subcellular location">
    <subcellularLocation>
        <location evidence="1">Nucleus</location>
    </subcellularLocation>
</comment>
<dbReference type="PANTHER" id="PTHR21451:SF0">
    <property type="entry name" value="HISTONE-LYSINE N-METHYLTRANSFERASE, H3 LYSINE-79 SPECIFIC"/>
    <property type="match status" value="1"/>
</dbReference>
<sequence>MRTSFTDAEDKLLVQIAYEFEKEGIRVTWSYVARRMRTMRPSNELRIRLASLKRTYGKSLHDFPRCFFASSNGTALLSRRRPSGGRQGSGTRAIQRGLIATEAGLEDCEVAGEGGDGSEDAVRGDNGHDDAGEGGVVRGIGGSRQGAAGGRDGTSGVVAVEPGRSSATLSGAEAITAVGQIFSRVTATDVRQQSGRTQDNAGELLPVGVLRLIEVFEAVRESDVFLDIGAGVGNVLAQVALMTAVSNCVGIEMRGNLCRLGLRCIQDHTEQYQLLNKVVLKIADVRDVPISSQPLMRDATLVFTNIFLFEEDAKWVVARELSTLPNVRIVVSTARFCHRHRSSCSEPFCLRWKRVRELMMPCSWRSAPHPAHVYFRIIK</sequence>
<evidence type="ECO:0000256" key="3">
    <source>
        <dbReference type="ARBA" id="ARBA00020987"/>
    </source>
</evidence>
<dbReference type="EMBL" id="ANJA01004005">
    <property type="protein sequence ID" value="ETO60102.1"/>
    <property type="molecule type" value="Genomic_DNA"/>
</dbReference>
<dbReference type="Proteomes" id="UP000028582">
    <property type="component" value="Unassembled WGS sequence"/>
</dbReference>
<dbReference type="PANTHER" id="PTHR21451">
    <property type="entry name" value="HISTONE H3 METHYLTRANSFERASE"/>
    <property type="match status" value="1"/>
</dbReference>
<evidence type="ECO:0000256" key="1">
    <source>
        <dbReference type="ARBA" id="ARBA00004123"/>
    </source>
</evidence>
<accession>A0A080Z0E1</accession>
<dbReference type="GO" id="GO:0032259">
    <property type="term" value="P:methylation"/>
    <property type="evidence" value="ECO:0007669"/>
    <property type="project" value="UniProtKB-KW"/>
</dbReference>
<dbReference type="Pfam" id="PF08123">
    <property type="entry name" value="DOT1"/>
    <property type="match status" value="1"/>
</dbReference>
<keyword evidence="7" id="KW-0156">Chromatin regulator</keyword>
<evidence type="ECO:0000256" key="4">
    <source>
        <dbReference type="ARBA" id="ARBA00022603"/>
    </source>
</evidence>
<dbReference type="Gene3D" id="3.40.50.150">
    <property type="entry name" value="Vaccinia Virus protein VP39"/>
    <property type="match status" value="1"/>
</dbReference>
<protein>
    <recommendedName>
        <fullName evidence="3">Histone-lysine N-methyltransferase, H3 lysine-79 specific</fullName>
        <ecNumber evidence="2">2.1.1.360</ecNumber>
    </recommendedName>
    <alternativeName>
        <fullName evidence="9">Histone H3-K79 methyltransferase</fullName>
    </alternativeName>
</protein>
<dbReference type="InterPro" id="IPR030445">
    <property type="entry name" value="H3-K79_meTrfase"/>
</dbReference>
<dbReference type="InterPro" id="IPR029063">
    <property type="entry name" value="SAM-dependent_MTases_sf"/>
</dbReference>
<evidence type="ECO:0000313" key="14">
    <source>
        <dbReference type="Proteomes" id="UP000028582"/>
    </source>
</evidence>
<evidence type="ECO:0000313" key="13">
    <source>
        <dbReference type="EMBL" id="ETO60102.1"/>
    </source>
</evidence>
<comment type="caution">
    <text evidence="13">The sequence shown here is derived from an EMBL/GenBank/DDBJ whole genome shotgun (WGS) entry which is preliminary data.</text>
</comment>
<evidence type="ECO:0000256" key="6">
    <source>
        <dbReference type="ARBA" id="ARBA00022691"/>
    </source>
</evidence>
<feature type="region of interest" description="Disordered" evidence="11">
    <location>
        <begin position="109"/>
        <end position="157"/>
    </location>
</feature>
<dbReference type="SUPFAM" id="SSF53335">
    <property type="entry name" value="S-adenosyl-L-methionine-dependent methyltransferases"/>
    <property type="match status" value="1"/>
</dbReference>
<keyword evidence="6" id="KW-0949">S-adenosyl-L-methionine</keyword>
<dbReference type="GO" id="GO:0000077">
    <property type="term" value="P:DNA damage checkpoint signaling"/>
    <property type="evidence" value="ECO:0007669"/>
    <property type="project" value="TreeGrafter"/>
</dbReference>
<dbReference type="GO" id="GO:0140956">
    <property type="term" value="F:histone H3K79 trimethyltransferase activity"/>
    <property type="evidence" value="ECO:0007669"/>
    <property type="project" value="UniProtKB-EC"/>
</dbReference>
<keyword evidence="5" id="KW-0808">Transferase</keyword>
<evidence type="ECO:0000256" key="9">
    <source>
        <dbReference type="ARBA" id="ARBA00029821"/>
    </source>
</evidence>
<proteinExistence type="predicted"/>
<reference evidence="13 14" key="1">
    <citation type="submission" date="2013-11" db="EMBL/GenBank/DDBJ databases">
        <title>The Genome Sequence of Phytophthora parasitica P1976.</title>
        <authorList>
            <consortium name="The Broad Institute Genomics Platform"/>
            <person name="Russ C."/>
            <person name="Tyler B."/>
            <person name="Panabieres F."/>
            <person name="Shan W."/>
            <person name="Tripathy S."/>
            <person name="Grunwald N."/>
            <person name="Machado M."/>
            <person name="Johnson C.S."/>
            <person name="Walker B."/>
            <person name="Young S."/>
            <person name="Zeng Q."/>
            <person name="Gargeya S."/>
            <person name="Fitzgerald M."/>
            <person name="Haas B."/>
            <person name="Abouelleil A."/>
            <person name="Allen A.W."/>
            <person name="Alvarado L."/>
            <person name="Arachchi H.M."/>
            <person name="Berlin A.M."/>
            <person name="Chapman S.B."/>
            <person name="Gainer-Dewar J."/>
            <person name="Goldberg J."/>
            <person name="Griggs A."/>
            <person name="Gujja S."/>
            <person name="Hansen M."/>
            <person name="Howarth C."/>
            <person name="Imamovic A."/>
            <person name="Ireland A."/>
            <person name="Larimer J."/>
            <person name="McCowan C."/>
            <person name="Murphy C."/>
            <person name="Pearson M."/>
            <person name="Poon T.W."/>
            <person name="Priest M."/>
            <person name="Roberts A."/>
            <person name="Saif S."/>
            <person name="Shea T."/>
            <person name="Sisk P."/>
            <person name="Sykes S."/>
            <person name="Wortman J."/>
            <person name="Nusbaum C."/>
            <person name="Birren B."/>
        </authorList>
    </citation>
    <scope>NUCLEOTIDE SEQUENCE [LARGE SCALE GENOMIC DNA]</scope>
    <source>
        <strain evidence="13 14">P1976</strain>
    </source>
</reference>
<evidence type="ECO:0000256" key="8">
    <source>
        <dbReference type="ARBA" id="ARBA00023242"/>
    </source>
</evidence>
<dbReference type="GO" id="GO:0005634">
    <property type="term" value="C:nucleus"/>
    <property type="evidence" value="ECO:0007669"/>
    <property type="project" value="UniProtKB-SubCell"/>
</dbReference>
<evidence type="ECO:0000256" key="11">
    <source>
        <dbReference type="SAM" id="MobiDB-lite"/>
    </source>
</evidence>
<evidence type="ECO:0000256" key="7">
    <source>
        <dbReference type="ARBA" id="ARBA00022853"/>
    </source>
</evidence>
<evidence type="ECO:0000256" key="10">
    <source>
        <dbReference type="ARBA" id="ARBA00047770"/>
    </source>
</evidence>
<keyword evidence="4" id="KW-0489">Methyltransferase</keyword>
<dbReference type="EC" id="2.1.1.360" evidence="2"/>